<comment type="caution">
    <text evidence="1">The sequence shown here is derived from an EMBL/GenBank/DDBJ whole genome shotgun (WGS) entry which is preliminary data.</text>
</comment>
<dbReference type="Proteomes" id="UP001220010">
    <property type="component" value="Unassembled WGS sequence"/>
</dbReference>
<dbReference type="EMBL" id="JARFPK010000008">
    <property type="protein sequence ID" value="MDF0590158.1"/>
    <property type="molecule type" value="Genomic_DNA"/>
</dbReference>
<reference evidence="1 2" key="1">
    <citation type="submission" date="2023-03" db="EMBL/GenBank/DDBJ databases">
        <title>WGS of Methanotrichaceae archaeon Mx.</title>
        <authorList>
            <person name="Sorokin D.Y."/>
            <person name="Merkel A.Y."/>
        </authorList>
    </citation>
    <scope>NUCLEOTIDE SEQUENCE [LARGE SCALE GENOMIC DNA]</scope>
    <source>
        <strain evidence="1 2">Mx</strain>
    </source>
</reference>
<gene>
    <name evidence="1" type="primary">cas10d</name>
    <name evidence="1" type="ORF">P0O15_03060</name>
</gene>
<keyword evidence="2" id="KW-1185">Reference proteome</keyword>
<dbReference type="NCBIfam" id="TIGR03174">
    <property type="entry name" value="cas_Csc3"/>
    <property type="match status" value="1"/>
</dbReference>
<protein>
    <submittedName>
        <fullName evidence="1">Type I-D CRISPR-associated protein Cas10d/Csc3</fullName>
    </submittedName>
</protein>
<evidence type="ECO:0000313" key="2">
    <source>
        <dbReference type="Proteomes" id="UP001220010"/>
    </source>
</evidence>
<accession>A0ABT5X679</accession>
<dbReference type="InterPro" id="IPR017589">
    <property type="entry name" value="CRISPR-assoc_prot_Cas10d/Csc3"/>
</dbReference>
<proteinExistence type="predicted"/>
<sequence>MISESDKINQLAELGFEIAQPKGYKPHAVERLFRESVKAVIGFRGMKLSSSDYKSAVSGRIQKTIDRMGDDQAFVPGRKDVDKKADEFADYFVDQILNDICEGKPGRLKKLSNNLADGYYSATLRIRREYWKDRKLQREEAK</sequence>
<evidence type="ECO:0000313" key="1">
    <source>
        <dbReference type="EMBL" id="MDF0590158.1"/>
    </source>
</evidence>
<dbReference type="RefSeq" id="WP_316965914.1">
    <property type="nucleotide sequence ID" value="NZ_JARFPK010000008.1"/>
</dbReference>
<name>A0ABT5X679_9EURY</name>
<organism evidence="1 2">
    <name type="scientific">Candidatus Methanocrinis natronophilus</name>
    <dbReference type="NCBI Taxonomy" id="3033396"/>
    <lineage>
        <taxon>Archaea</taxon>
        <taxon>Methanobacteriati</taxon>
        <taxon>Methanobacteriota</taxon>
        <taxon>Stenosarchaea group</taxon>
        <taxon>Methanomicrobia</taxon>
        <taxon>Methanotrichales</taxon>
        <taxon>Methanotrichaceae</taxon>
        <taxon>Methanocrinis</taxon>
    </lineage>
</organism>